<dbReference type="InterPro" id="IPR012854">
    <property type="entry name" value="Cu_amine_oxidase-like_N"/>
</dbReference>
<reference evidence="2 3" key="1">
    <citation type="submission" date="2017-06" db="EMBL/GenBank/DDBJ databases">
        <title>Draft genome sequence of anaerobic fermentative bacterium Anaeromicrobium sediminis DY2726D isolated from West Pacific Ocean sediments.</title>
        <authorList>
            <person name="Zeng X."/>
        </authorList>
    </citation>
    <scope>NUCLEOTIDE SEQUENCE [LARGE SCALE GENOMIC DNA]</scope>
    <source>
        <strain evidence="2 3">DY2726D</strain>
    </source>
</reference>
<keyword evidence="3" id="KW-1185">Reference proteome</keyword>
<feature type="domain" description="LysM" evidence="1">
    <location>
        <begin position="286"/>
        <end position="330"/>
    </location>
</feature>
<evidence type="ECO:0000313" key="2">
    <source>
        <dbReference type="EMBL" id="PAB59189.1"/>
    </source>
</evidence>
<evidence type="ECO:0000313" key="3">
    <source>
        <dbReference type="Proteomes" id="UP000216024"/>
    </source>
</evidence>
<dbReference type="Pfam" id="PF01476">
    <property type="entry name" value="LysM"/>
    <property type="match status" value="2"/>
</dbReference>
<dbReference type="PANTHER" id="PTHR33734">
    <property type="entry name" value="LYSM DOMAIN-CONTAINING GPI-ANCHORED PROTEIN 2"/>
    <property type="match status" value="1"/>
</dbReference>
<dbReference type="SMART" id="SM00257">
    <property type="entry name" value="LysM"/>
    <property type="match status" value="2"/>
</dbReference>
<dbReference type="PANTHER" id="PTHR33734:SF22">
    <property type="entry name" value="MEMBRANE-BOUND LYTIC MUREIN TRANSGLYCOSYLASE D"/>
    <property type="match status" value="1"/>
</dbReference>
<dbReference type="SUPFAM" id="SSF54106">
    <property type="entry name" value="LysM domain"/>
    <property type="match status" value="2"/>
</dbReference>
<gene>
    <name evidence="2" type="ORF">CCE28_11765</name>
</gene>
<dbReference type="CDD" id="cd00118">
    <property type="entry name" value="LysM"/>
    <property type="match status" value="2"/>
</dbReference>
<sequence>MNIFTGHKLELTENGYNIILELNPSTTLAEFASEFHHDNNENNESLYETVHRYIKRNFSNLKIAKVKLVVGSLLLVSIPFTSVTALASNTIVKENINNLKRVNITLDNKIQNYHQSPVIINNRAYVPLSEFIESAGGSVWWDGKSKTVGVNKDNLKFSFVVGASKATLNGKSIDMAPHYIIDGRVVVPARFISEILGFNVGWDNTTRSVVLTRGTPGEAAKTYTVQAGDSLWKIGNKFSVPIDEIKNRNNLTTDMIETGQKLLIPTDATTEPNTTIYYEETKPKVDTYRVLAGDTVNGIAKKLGTSPDKILKYNYMDPNQFLNAGQTISISTYAPRNYTITPGESAVPERRGKVVDWFREGQYLLKRGDVFTITDVDTGLQFRVKMMGGYNHSDIEPLTPHDTTIMRRLFNTWTWRPRAVVIFKDGMNIAGSLAGMPHAHDTIPNNNVTGHFDLYLSNSISHNTGMPSQNHQRMVYKAAK</sequence>
<dbReference type="InterPro" id="IPR036582">
    <property type="entry name" value="Mao_N_sf"/>
</dbReference>
<dbReference type="InterPro" id="IPR018392">
    <property type="entry name" value="LysM"/>
</dbReference>
<proteinExistence type="predicted"/>
<dbReference type="Proteomes" id="UP000216024">
    <property type="component" value="Unassembled WGS sequence"/>
</dbReference>
<dbReference type="GO" id="GO:0008932">
    <property type="term" value="F:lytic endotransglycosylase activity"/>
    <property type="evidence" value="ECO:0007669"/>
    <property type="project" value="TreeGrafter"/>
</dbReference>
<feature type="domain" description="LysM" evidence="1">
    <location>
        <begin position="221"/>
        <end position="264"/>
    </location>
</feature>
<dbReference type="EMBL" id="NIBG01000009">
    <property type="protein sequence ID" value="PAB59189.1"/>
    <property type="molecule type" value="Genomic_DNA"/>
</dbReference>
<dbReference type="Pfam" id="PF07833">
    <property type="entry name" value="Cu_amine_oxidN1"/>
    <property type="match status" value="1"/>
</dbReference>
<dbReference type="RefSeq" id="WP_095133919.1">
    <property type="nucleotide sequence ID" value="NZ_NIBG01000009.1"/>
</dbReference>
<dbReference type="SUPFAM" id="SSF55383">
    <property type="entry name" value="Copper amine oxidase, domain N"/>
    <property type="match status" value="1"/>
</dbReference>
<protein>
    <recommendedName>
        <fullName evidence="1">LysM domain-containing protein</fullName>
    </recommendedName>
</protein>
<dbReference type="PROSITE" id="PS51782">
    <property type="entry name" value="LYSM"/>
    <property type="match status" value="2"/>
</dbReference>
<evidence type="ECO:0000259" key="1">
    <source>
        <dbReference type="PROSITE" id="PS51782"/>
    </source>
</evidence>
<dbReference type="Gene3D" id="3.10.350.10">
    <property type="entry name" value="LysM domain"/>
    <property type="match status" value="2"/>
</dbReference>
<dbReference type="InterPro" id="IPR036779">
    <property type="entry name" value="LysM_dom_sf"/>
</dbReference>
<name>A0A267MHY9_9FIRM</name>
<dbReference type="Gene3D" id="3.30.457.10">
    <property type="entry name" value="Copper amine oxidase-like, N-terminal domain"/>
    <property type="match status" value="1"/>
</dbReference>
<accession>A0A267MHY9</accession>
<dbReference type="AlphaFoldDB" id="A0A267MHY9"/>
<organism evidence="2 3">
    <name type="scientific">Anaeromicrobium sediminis</name>
    <dbReference type="NCBI Taxonomy" id="1478221"/>
    <lineage>
        <taxon>Bacteria</taxon>
        <taxon>Bacillati</taxon>
        <taxon>Bacillota</taxon>
        <taxon>Clostridia</taxon>
        <taxon>Peptostreptococcales</taxon>
        <taxon>Thermotaleaceae</taxon>
        <taxon>Anaeromicrobium</taxon>
    </lineage>
</organism>
<dbReference type="OrthoDB" id="529831at2"/>
<comment type="caution">
    <text evidence="2">The sequence shown here is derived from an EMBL/GenBank/DDBJ whole genome shotgun (WGS) entry which is preliminary data.</text>
</comment>